<dbReference type="InterPro" id="IPR050398">
    <property type="entry name" value="HssS/ArlS-like"/>
</dbReference>
<dbReference type="PROSITE" id="PS50885">
    <property type="entry name" value="HAMP"/>
    <property type="match status" value="1"/>
</dbReference>
<dbReference type="Proteomes" id="UP000298615">
    <property type="component" value="Chromosome"/>
</dbReference>
<evidence type="ECO:0000256" key="8">
    <source>
        <dbReference type="ARBA" id="ARBA00022741"/>
    </source>
</evidence>
<keyword evidence="9 17" id="KW-0418">Kinase</keyword>
<keyword evidence="5" id="KW-0597">Phosphoprotein</keyword>
<dbReference type="GO" id="GO:0005524">
    <property type="term" value="F:ATP binding"/>
    <property type="evidence" value="ECO:0007669"/>
    <property type="project" value="UniProtKB-KW"/>
</dbReference>
<organism evidence="17 18">
    <name type="scientific">Vagococcus zengguangii</name>
    <dbReference type="NCBI Taxonomy" id="2571750"/>
    <lineage>
        <taxon>Bacteria</taxon>
        <taxon>Bacillati</taxon>
        <taxon>Bacillota</taxon>
        <taxon>Bacilli</taxon>
        <taxon>Lactobacillales</taxon>
        <taxon>Enterococcaceae</taxon>
        <taxon>Vagococcus</taxon>
    </lineage>
</organism>
<dbReference type="KEGG" id="vao:FA707_01450"/>
<dbReference type="GO" id="GO:0000155">
    <property type="term" value="F:phosphorelay sensor kinase activity"/>
    <property type="evidence" value="ECO:0007669"/>
    <property type="project" value="InterPro"/>
</dbReference>
<evidence type="ECO:0000256" key="10">
    <source>
        <dbReference type="ARBA" id="ARBA00022840"/>
    </source>
</evidence>
<evidence type="ECO:0000256" key="2">
    <source>
        <dbReference type="ARBA" id="ARBA00004651"/>
    </source>
</evidence>
<dbReference type="InterPro" id="IPR003660">
    <property type="entry name" value="HAMP_dom"/>
</dbReference>
<evidence type="ECO:0000256" key="14">
    <source>
        <dbReference type="SAM" id="Phobius"/>
    </source>
</evidence>
<dbReference type="FunFam" id="3.30.565.10:FF:000006">
    <property type="entry name" value="Sensor histidine kinase WalK"/>
    <property type="match status" value="1"/>
</dbReference>
<dbReference type="CDD" id="cd06225">
    <property type="entry name" value="HAMP"/>
    <property type="match status" value="1"/>
</dbReference>
<feature type="transmembrane region" description="Helical" evidence="14">
    <location>
        <begin position="6"/>
        <end position="26"/>
    </location>
</feature>
<evidence type="ECO:0000256" key="3">
    <source>
        <dbReference type="ARBA" id="ARBA00012438"/>
    </source>
</evidence>
<keyword evidence="13 14" id="KW-0472">Membrane</keyword>
<dbReference type="InterPro" id="IPR036097">
    <property type="entry name" value="HisK_dim/P_sf"/>
</dbReference>
<comment type="subcellular location">
    <subcellularLocation>
        <location evidence="2">Cell membrane</location>
        <topology evidence="2">Multi-pass membrane protein</topology>
    </subcellularLocation>
</comment>
<protein>
    <recommendedName>
        <fullName evidence="3">histidine kinase</fullName>
        <ecNumber evidence="3">2.7.13.3</ecNumber>
    </recommendedName>
</protein>
<dbReference type="InterPro" id="IPR004358">
    <property type="entry name" value="Sig_transdc_His_kin-like_C"/>
</dbReference>
<evidence type="ECO:0000256" key="5">
    <source>
        <dbReference type="ARBA" id="ARBA00022553"/>
    </source>
</evidence>
<dbReference type="Gene3D" id="6.10.340.10">
    <property type="match status" value="1"/>
</dbReference>
<gene>
    <name evidence="17" type="ORF">FA707_01450</name>
</gene>
<evidence type="ECO:0000313" key="17">
    <source>
        <dbReference type="EMBL" id="QCI85711.1"/>
    </source>
</evidence>
<accession>A0A4D7CTF2</accession>
<keyword evidence="10" id="KW-0067">ATP-binding</keyword>
<dbReference type="SUPFAM" id="SSF47384">
    <property type="entry name" value="Homodimeric domain of signal transducing histidine kinase"/>
    <property type="match status" value="1"/>
</dbReference>
<dbReference type="EC" id="2.7.13.3" evidence="3"/>
<evidence type="ECO:0000256" key="11">
    <source>
        <dbReference type="ARBA" id="ARBA00022989"/>
    </source>
</evidence>
<dbReference type="RefSeq" id="WP_136952556.1">
    <property type="nucleotide sequence ID" value="NZ_CP039712.1"/>
</dbReference>
<dbReference type="PANTHER" id="PTHR45528:SF1">
    <property type="entry name" value="SENSOR HISTIDINE KINASE CPXA"/>
    <property type="match status" value="1"/>
</dbReference>
<dbReference type="InterPro" id="IPR003594">
    <property type="entry name" value="HATPase_dom"/>
</dbReference>
<evidence type="ECO:0000259" key="15">
    <source>
        <dbReference type="PROSITE" id="PS50109"/>
    </source>
</evidence>
<dbReference type="Pfam" id="PF00672">
    <property type="entry name" value="HAMP"/>
    <property type="match status" value="1"/>
</dbReference>
<dbReference type="Pfam" id="PF00512">
    <property type="entry name" value="HisKA"/>
    <property type="match status" value="1"/>
</dbReference>
<keyword evidence="6" id="KW-0808">Transferase</keyword>
<dbReference type="PRINTS" id="PR00344">
    <property type="entry name" value="BCTRLSENSOR"/>
</dbReference>
<dbReference type="Gene3D" id="3.30.565.10">
    <property type="entry name" value="Histidine kinase-like ATPase, C-terminal domain"/>
    <property type="match status" value="1"/>
</dbReference>
<keyword evidence="8" id="KW-0547">Nucleotide-binding</keyword>
<dbReference type="Gene3D" id="1.10.287.130">
    <property type="match status" value="1"/>
</dbReference>
<sequence>MKYLAQQMIGFFIVILTVMIVIGLSFKSLTRQTLVGNYYEQMLSYARSLVTMTHHRNGELLDNVENAEEFLKNQKIGMIYFDDERRLVYPEISEHQELRKHPLSESQWKQLSNGEELSFTQKYKIDEHHEKDYAIIVYPVFTRELDNELMGALVIYHPVSLINASINALTRNLLTAFLISSLLAIVFSFIFSQYQVNRINLLKKGTAKIANGELDVQIPIRTGDHIDELDELAISFNKMAHKLQISDEEIKYQEEQRRRFMADAAHEMRTPLTTINGLLEGISYNMIPESQKEKTFELMSKETKRLIRLVNENLDYEKIRTNQIQMKLTVFNATDVLYSIATQLSQKAQEFGNEIIVSASREIEVHADYDRFVQILINITQNAIQFTQNGKIYLKASRVNNSTVIMIKDTGIGMTEEEVRNIWERYYKVDPSRKHNKYGESGLGLAIVQQLVRLHEGKVEVTSKKGHGTAFILTFPDHPDEI</sequence>
<dbReference type="SUPFAM" id="SSF158472">
    <property type="entry name" value="HAMP domain-like"/>
    <property type="match status" value="1"/>
</dbReference>
<evidence type="ECO:0000259" key="16">
    <source>
        <dbReference type="PROSITE" id="PS50885"/>
    </source>
</evidence>
<evidence type="ECO:0000256" key="7">
    <source>
        <dbReference type="ARBA" id="ARBA00022692"/>
    </source>
</evidence>
<dbReference type="InterPro" id="IPR036890">
    <property type="entry name" value="HATPase_C_sf"/>
</dbReference>
<dbReference type="CDD" id="cd00082">
    <property type="entry name" value="HisKA"/>
    <property type="match status" value="1"/>
</dbReference>
<dbReference type="PROSITE" id="PS50109">
    <property type="entry name" value="HIS_KIN"/>
    <property type="match status" value="1"/>
</dbReference>
<evidence type="ECO:0000313" key="18">
    <source>
        <dbReference type="Proteomes" id="UP000298615"/>
    </source>
</evidence>
<keyword evidence="11 14" id="KW-1133">Transmembrane helix</keyword>
<feature type="domain" description="Histidine kinase" evidence="15">
    <location>
        <begin position="263"/>
        <end position="479"/>
    </location>
</feature>
<keyword evidence="12" id="KW-0902">Two-component regulatory system</keyword>
<keyword evidence="4" id="KW-1003">Cell membrane</keyword>
<keyword evidence="18" id="KW-1185">Reference proteome</keyword>
<comment type="catalytic activity">
    <reaction evidence="1">
        <text>ATP + protein L-histidine = ADP + protein N-phospho-L-histidine.</text>
        <dbReference type="EC" id="2.7.13.3"/>
    </reaction>
</comment>
<evidence type="ECO:0000256" key="1">
    <source>
        <dbReference type="ARBA" id="ARBA00000085"/>
    </source>
</evidence>
<reference evidence="17 18" key="1">
    <citation type="submission" date="2019-04" db="EMBL/GenBank/DDBJ databases">
        <title>Vagococcus sp. nov., isolated from faeces of yaks (Bos grunniens).</title>
        <authorList>
            <person name="Ge Y."/>
        </authorList>
    </citation>
    <scope>NUCLEOTIDE SEQUENCE [LARGE SCALE GENOMIC DNA]</scope>
    <source>
        <strain evidence="17 18">MN-17</strain>
    </source>
</reference>
<dbReference type="SUPFAM" id="SSF55874">
    <property type="entry name" value="ATPase domain of HSP90 chaperone/DNA topoisomerase II/histidine kinase"/>
    <property type="match status" value="1"/>
</dbReference>
<evidence type="ECO:0000256" key="12">
    <source>
        <dbReference type="ARBA" id="ARBA00023012"/>
    </source>
</evidence>
<dbReference type="SMART" id="SM00304">
    <property type="entry name" value="HAMP"/>
    <property type="match status" value="1"/>
</dbReference>
<dbReference type="InterPro" id="IPR005467">
    <property type="entry name" value="His_kinase_dom"/>
</dbReference>
<dbReference type="InterPro" id="IPR003661">
    <property type="entry name" value="HisK_dim/P_dom"/>
</dbReference>
<dbReference type="EMBL" id="CP039712">
    <property type="protein sequence ID" value="QCI85711.1"/>
    <property type="molecule type" value="Genomic_DNA"/>
</dbReference>
<dbReference type="FunFam" id="1.10.287.130:FF:000001">
    <property type="entry name" value="Two-component sensor histidine kinase"/>
    <property type="match status" value="1"/>
</dbReference>
<dbReference type="GO" id="GO:0005886">
    <property type="term" value="C:plasma membrane"/>
    <property type="evidence" value="ECO:0007669"/>
    <property type="project" value="UniProtKB-SubCell"/>
</dbReference>
<dbReference type="SMART" id="SM00388">
    <property type="entry name" value="HisKA"/>
    <property type="match status" value="1"/>
</dbReference>
<feature type="domain" description="HAMP" evidence="16">
    <location>
        <begin position="193"/>
        <end position="248"/>
    </location>
</feature>
<name>A0A4D7CTF2_9ENTE</name>
<evidence type="ECO:0000256" key="9">
    <source>
        <dbReference type="ARBA" id="ARBA00022777"/>
    </source>
</evidence>
<evidence type="ECO:0000256" key="13">
    <source>
        <dbReference type="ARBA" id="ARBA00023136"/>
    </source>
</evidence>
<evidence type="ECO:0000256" key="4">
    <source>
        <dbReference type="ARBA" id="ARBA00022475"/>
    </source>
</evidence>
<proteinExistence type="predicted"/>
<dbReference type="PANTHER" id="PTHR45528">
    <property type="entry name" value="SENSOR HISTIDINE KINASE CPXA"/>
    <property type="match status" value="1"/>
</dbReference>
<feature type="transmembrane region" description="Helical" evidence="14">
    <location>
        <begin position="173"/>
        <end position="194"/>
    </location>
</feature>
<keyword evidence="7 14" id="KW-0812">Transmembrane</keyword>
<evidence type="ECO:0000256" key="6">
    <source>
        <dbReference type="ARBA" id="ARBA00022679"/>
    </source>
</evidence>
<dbReference type="SMART" id="SM00387">
    <property type="entry name" value="HATPase_c"/>
    <property type="match status" value="1"/>
</dbReference>
<dbReference type="AlphaFoldDB" id="A0A4D7CTF2"/>
<dbReference type="Pfam" id="PF02518">
    <property type="entry name" value="HATPase_c"/>
    <property type="match status" value="1"/>
</dbReference>